<dbReference type="PANTHER" id="PTHR45138:SF9">
    <property type="entry name" value="DIGUANYLATE CYCLASE DGCM-RELATED"/>
    <property type="match status" value="1"/>
</dbReference>
<evidence type="ECO:0000313" key="2">
    <source>
        <dbReference type="EMBL" id="CAH2716969.1"/>
    </source>
</evidence>
<evidence type="ECO:0000313" key="3">
    <source>
        <dbReference type="Proteomes" id="UP000838308"/>
    </source>
</evidence>
<sequence length="476" mass="54073">MDDLEGDFLLEVNKYKRLFHITNKFHSSLDVDILIGELFITLQEVYPDFSYYLLLSQDTHSHSDLPIIDLEYDGENIAAINAYVLGIVQFEYSIVDKHVILYAPLKGRQGIYGVLQVIAPNTAEFPDMEVEFITLLAGSAGSALENAQLYQQSRRAIADLELINETSHRLNSNLRLAETMTFMSEQIISSFEAEEVGFFLFSQDQETIKVLPGSTTYFFTKQARIYIDYIKEKIQKGNEPLFIGDITLPSFKNIKSFHSIIAIPMIQSENLKGFSIIMHQTPYFFSFETFKLLQSLLHHSSLALTNSMLREELEKLVITDHLTKLHSRKFLDEKIQNSMKKDEEGTFILIDIDNFKEINDTYGHQIGDELLIQVANLIKGNIRGNDVGARWGGEELAIYLPLVPLDVGTTIAERLVEKVSASSTPHITVSCGVSYWNKESLDSYKYLFKRADEALYLAKGTGKNKVVTQEDNIKVS</sequence>
<reference evidence="2" key="1">
    <citation type="submission" date="2022-04" db="EMBL/GenBank/DDBJ databases">
        <authorList>
            <person name="Criscuolo A."/>
        </authorList>
    </citation>
    <scope>NUCLEOTIDE SEQUENCE</scope>
    <source>
        <strain evidence="2">CIP111895</strain>
    </source>
</reference>
<proteinExistence type="predicted"/>
<evidence type="ECO:0000259" key="1">
    <source>
        <dbReference type="PROSITE" id="PS50887"/>
    </source>
</evidence>
<accession>A0ABM9EW95</accession>
<organism evidence="2 3">
    <name type="scientific">Neobacillus rhizosphaerae</name>
    <dbReference type="NCBI Taxonomy" id="2880965"/>
    <lineage>
        <taxon>Bacteria</taxon>
        <taxon>Bacillati</taxon>
        <taxon>Bacillota</taxon>
        <taxon>Bacilli</taxon>
        <taxon>Bacillales</taxon>
        <taxon>Bacillaceae</taxon>
        <taxon>Neobacillus</taxon>
    </lineage>
</organism>
<dbReference type="Proteomes" id="UP000838308">
    <property type="component" value="Unassembled WGS sequence"/>
</dbReference>
<dbReference type="PROSITE" id="PS50887">
    <property type="entry name" value="GGDEF"/>
    <property type="match status" value="1"/>
</dbReference>
<dbReference type="NCBIfam" id="TIGR00254">
    <property type="entry name" value="GGDEF"/>
    <property type="match status" value="1"/>
</dbReference>
<dbReference type="CDD" id="cd01949">
    <property type="entry name" value="GGDEF"/>
    <property type="match status" value="1"/>
</dbReference>
<dbReference type="SUPFAM" id="SSF55073">
    <property type="entry name" value="Nucleotide cyclase"/>
    <property type="match status" value="1"/>
</dbReference>
<dbReference type="Pfam" id="PF00990">
    <property type="entry name" value="GGDEF"/>
    <property type="match status" value="1"/>
</dbReference>
<dbReference type="PANTHER" id="PTHR45138">
    <property type="entry name" value="REGULATORY COMPONENTS OF SENSORY TRANSDUCTION SYSTEM"/>
    <property type="match status" value="1"/>
</dbReference>
<dbReference type="Gene3D" id="3.30.450.40">
    <property type="match status" value="2"/>
</dbReference>
<name>A0ABM9EW95_9BACI</name>
<dbReference type="InterPro" id="IPR029016">
    <property type="entry name" value="GAF-like_dom_sf"/>
</dbReference>
<gene>
    <name evidence="2" type="ORF">BACCIP111895_04157</name>
</gene>
<dbReference type="SUPFAM" id="SSF55781">
    <property type="entry name" value="GAF domain-like"/>
    <property type="match status" value="2"/>
</dbReference>
<dbReference type="Gene3D" id="3.30.70.270">
    <property type="match status" value="1"/>
</dbReference>
<comment type="caution">
    <text evidence="2">The sequence shown here is derived from an EMBL/GenBank/DDBJ whole genome shotgun (WGS) entry which is preliminary data.</text>
</comment>
<dbReference type="RefSeq" id="WP_248737206.1">
    <property type="nucleotide sequence ID" value="NZ_CALBWS010000036.1"/>
</dbReference>
<keyword evidence="3" id="KW-1185">Reference proteome</keyword>
<dbReference type="InterPro" id="IPR050469">
    <property type="entry name" value="Diguanylate_Cyclase"/>
</dbReference>
<dbReference type="InterPro" id="IPR043128">
    <property type="entry name" value="Rev_trsase/Diguanyl_cyclase"/>
</dbReference>
<dbReference type="EMBL" id="CALBWS010000036">
    <property type="protein sequence ID" value="CAH2716969.1"/>
    <property type="molecule type" value="Genomic_DNA"/>
</dbReference>
<feature type="domain" description="GGDEF" evidence="1">
    <location>
        <begin position="343"/>
        <end position="471"/>
    </location>
</feature>
<dbReference type="SMART" id="SM00267">
    <property type="entry name" value="GGDEF"/>
    <property type="match status" value="1"/>
</dbReference>
<dbReference type="InterPro" id="IPR000160">
    <property type="entry name" value="GGDEF_dom"/>
</dbReference>
<protein>
    <recommendedName>
        <fullName evidence="1">GGDEF domain-containing protein</fullName>
    </recommendedName>
</protein>
<dbReference type="InterPro" id="IPR029787">
    <property type="entry name" value="Nucleotide_cyclase"/>
</dbReference>